<dbReference type="SUPFAM" id="SSF48726">
    <property type="entry name" value="Immunoglobulin"/>
    <property type="match status" value="1"/>
</dbReference>
<evidence type="ECO:0000256" key="2">
    <source>
        <dbReference type="ARBA" id="ARBA00022859"/>
    </source>
</evidence>
<gene>
    <name evidence="8" type="ORF">U0070_005766</name>
</gene>
<keyword evidence="5" id="KW-0393">Immunoglobulin domain</keyword>
<name>A0AAW0H7D2_MYOGA</name>
<dbReference type="GO" id="GO:0002250">
    <property type="term" value="P:adaptive immune response"/>
    <property type="evidence" value="ECO:0007669"/>
    <property type="project" value="UniProtKB-KW"/>
</dbReference>
<keyword evidence="6" id="KW-1279">T cell receptor</keyword>
<dbReference type="InterPro" id="IPR036179">
    <property type="entry name" value="Ig-like_dom_sf"/>
</dbReference>
<dbReference type="Gene3D" id="2.60.40.10">
    <property type="entry name" value="Immunoglobulins"/>
    <property type="match status" value="1"/>
</dbReference>
<dbReference type="InterPro" id="IPR013783">
    <property type="entry name" value="Ig-like_fold"/>
</dbReference>
<keyword evidence="9" id="KW-1185">Reference proteome</keyword>
<dbReference type="GO" id="GO:0042605">
    <property type="term" value="F:peptide antigen binding"/>
    <property type="evidence" value="ECO:0007669"/>
    <property type="project" value="TreeGrafter"/>
</dbReference>
<evidence type="ECO:0000256" key="1">
    <source>
        <dbReference type="ARBA" id="ARBA00022729"/>
    </source>
</evidence>
<proteinExistence type="predicted"/>
<dbReference type="EMBL" id="JBBHLL010000664">
    <property type="protein sequence ID" value="KAK7798784.1"/>
    <property type="molecule type" value="Genomic_DNA"/>
</dbReference>
<dbReference type="InterPro" id="IPR051006">
    <property type="entry name" value="TCR_variable_domain"/>
</dbReference>
<evidence type="ECO:0000313" key="8">
    <source>
        <dbReference type="EMBL" id="KAK7798784.1"/>
    </source>
</evidence>
<accession>A0AAW0H7D2</accession>
<dbReference type="PANTHER" id="PTHR19343">
    <property type="entry name" value="T CELL RECEPTOR ALPHA VARIABLE 1-2"/>
    <property type="match status" value="1"/>
</dbReference>
<feature type="domain" description="Ig-like" evidence="7">
    <location>
        <begin position="2"/>
        <end position="106"/>
    </location>
</feature>
<keyword evidence="3" id="KW-1064">Adaptive immunity</keyword>
<dbReference type="PROSITE" id="PS50835">
    <property type="entry name" value="IG_LIKE"/>
    <property type="match status" value="1"/>
</dbReference>
<evidence type="ECO:0000256" key="3">
    <source>
        <dbReference type="ARBA" id="ARBA00023130"/>
    </source>
</evidence>
<keyword evidence="1" id="KW-0732">Signal</keyword>
<dbReference type="Proteomes" id="UP001488838">
    <property type="component" value="Unassembled WGS sequence"/>
</dbReference>
<dbReference type="PANTHER" id="PTHR19343:SF2">
    <property type="entry name" value="T-CELL RECEPTOR BETA CHAIN V REGION E1"/>
    <property type="match status" value="1"/>
</dbReference>
<sequence>MPNSTITLLEQQPSWGLVRRGQAVTLRCILKNSQYPWMSWYQQDLQQQLQWLFSLGSSGDKEAKSLPGADYLATRVTDTELRLQVANMTQSRTLYCTCSTDTVPYSNLTSGSYELRASTFGLPLVSLEDALYPLTLLFLILLDGGSKCGHPRRQLRKLSNTVPVESSVRFDEEQLRNIC</sequence>
<keyword evidence="4" id="KW-0675">Receptor</keyword>
<dbReference type="GO" id="GO:0042101">
    <property type="term" value="C:T cell receptor complex"/>
    <property type="evidence" value="ECO:0007669"/>
    <property type="project" value="UniProtKB-KW"/>
</dbReference>
<keyword evidence="2" id="KW-0391">Immunity</keyword>
<reference evidence="8 9" key="1">
    <citation type="journal article" date="2023" name="bioRxiv">
        <title>Conserved and derived expression patterns and positive selection on dental genes reveal complex evolutionary context of ever-growing rodent molars.</title>
        <authorList>
            <person name="Calamari Z.T."/>
            <person name="Song A."/>
            <person name="Cohen E."/>
            <person name="Akter M."/>
            <person name="Roy R.D."/>
            <person name="Hallikas O."/>
            <person name="Christensen M.M."/>
            <person name="Li P."/>
            <person name="Marangoni P."/>
            <person name="Jernvall J."/>
            <person name="Klein O.D."/>
        </authorList>
    </citation>
    <scope>NUCLEOTIDE SEQUENCE [LARGE SCALE GENOMIC DNA]</scope>
    <source>
        <strain evidence="8">V071</strain>
    </source>
</reference>
<dbReference type="InterPro" id="IPR003599">
    <property type="entry name" value="Ig_sub"/>
</dbReference>
<evidence type="ECO:0000313" key="9">
    <source>
        <dbReference type="Proteomes" id="UP001488838"/>
    </source>
</evidence>
<evidence type="ECO:0000256" key="5">
    <source>
        <dbReference type="ARBA" id="ARBA00023319"/>
    </source>
</evidence>
<dbReference type="SMART" id="SM00409">
    <property type="entry name" value="IG"/>
    <property type="match status" value="1"/>
</dbReference>
<organism evidence="8 9">
    <name type="scientific">Myodes glareolus</name>
    <name type="common">Bank vole</name>
    <name type="synonym">Clethrionomys glareolus</name>
    <dbReference type="NCBI Taxonomy" id="447135"/>
    <lineage>
        <taxon>Eukaryota</taxon>
        <taxon>Metazoa</taxon>
        <taxon>Chordata</taxon>
        <taxon>Craniata</taxon>
        <taxon>Vertebrata</taxon>
        <taxon>Euteleostomi</taxon>
        <taxon>Mammalia</taxon>
        <taxon>Eutheria</taxon>
        <taxon>Euarchontoglires</taxon>
        <taxon>Glires</taxon>
        <taxon>Rodentia</taxon>
        <taxon>Myomorpha</taxon>
        <taxon>Muroidea</taxon>
        <taxon>Cricetidae</taxon>
        <taxon>Arvicolinae</taxon>
        <taxon>Myodes</taxon>
    </lineage>
</organism>
<dbReference type="Pfam" id="PF07686">
    <property type="entry name" value="V-set"/>
    <property type="match status" value="1"/>
</dbReference>
<dbReference type="AlphaFoldDB" id="A0AAW0H7D2"/>
<protein>
    <recommendedName>
        <fullName evidence="7">Ig-like domain-containing protein</fullName>
    </recommendedName>
</protein>
<evidence type="ECO:0000256" key="6">
    <source>
        <dbReference type="ARBA" id="ARBA00043266"/>
    </source>
</evidence>
<comment type="caution">
    <text evidence="8">The sequence shown here is derived from an EMBL/GenBank/DDBJ whole genome shotgun (WGS) entry which is preliminary data.</text>
</comment>
<dbReference type="InterPro" id="IPR007110">
    <property type="entry name" value="Ig-like_dom"/>
</dbReference>
<evidence type="ECO:0000256" key="4">
    <source>
        <dbReference type="ARBA" id="ARBA00023170"/>
    </source>
</evidence>
<dbReference type="InterPro" id="IPR013106">
    <property type="entry name" value="Ig_V-set"/>
</dbReference>
<evidence type="ECO:0000259" key="7">
    <source>
        <dbReference type="PROSITE" id="PS50835"/>
    </source>
</evidence>